<dbReference type="Pfam" id="PF00034">
    <property type="entry name" value="Cytochrom_C"/>
    <property type="match status" value="1"/>
</dbReference>
<keyword evidence="7" id="KW-0732">Signal</keyword>
<evidence type="ECO:0000256" key="5">
    <source>
        <dbReference type="ARBA" id="ARBA00023004"/>
    </source>
</evidence>
<dbReference type="PROSITE" id="PS51007">
    <property type="entry name" value="CYTC"/>
    <property type="match status" value="1"/>
</dbReference>
<dbReference type="SUPFAM" id="SSF46626">
    <property type="entry name" value="Cytochrome c"/>
    <property type="match status" value="1"/>
</dbReference>
<keyword evidence="3 6" id="KW-0479">Metal-binding</keyword>
<evidence type="ECO:0000313" key="10">
    <source>
        <dbReference type="Proteomes" id="UP000595197"/>
    </source>
</evidence>
<keyword evidence="4" id="KW-0249">Electron transport</keyword>
<dbReference type="Gene3D" id="1.10.760.10">
    <property type="entry name" value="Cytochrome c-like domain"/>
    <property type="match status" value="1"/>
</dbReference>
<feature type="domain" description="Cytochrome c" evidence="8">
    <location>
        <begin position="29"/>
        <end position="110"/>
    </location>
</feature>
<organism evidence="9 10">
    <name type="scientific">Skermanella cutis</name>
    <dbReference type="NCBI Taxonomy" id="2775420"/>
    <lineage>
        <taxon>Bacteria</taxon>
        <taxon>Pseudomonadati</taxon>
        <taxon>Pseudomonadota</taxon>
        <taxon>Alphaproteobacteria</taxon>
        <taxon>Rhodospirillales</taxon>
        <taxon>Azospirillaceae</taxon>
        <taxon>Skermanella</taxon>
    </lineage>
</organism>
<keyword evidence="1" id="KW-0813">Transport</keyword>
<keyword evidence="5 6" id="KW-0408">Iron</keyword>
<name>A0ABX7AZS0_9PROT</name>
<accession>A0ABX7AZS0</accession>
<dbReference type="PANTHER" id="PTHR37823:SF1">
    <property type="entry name" value="CYTOCHROME C-553-LIKE"/>
    <property type="match status" value="1"/>
</dbReference>
<evidence type="ECO:0000256" key="7">
    <source>
        <dbReference type="SAM" id="SignalP"/>
    </source>
</evidence>
<reference evidence="9" key="1">
    <citation type="submission" date="2021-02" db="EMBL/GenBank/DDBJ databases">
        <title>Skermanella TT6 skin isolate.</title>
        <authorList>
            <person name="Lee K."/>
            <person name="Ganzorig M."/>
        </authorList>
    </citation>
    <scope>NUCLEOTIDE SEQUENCE</scope>
    <source>
        <strain evidence="9">TT6</strain>
    </source>
</reference>
<feature type="signal peptide" evidence="7">
    <location>
        <begin position="1"/>
        <end position="26"/>
    </location>
</feature>
<gene>
    <name evidence="9" type="ORF">IGS68_15895</name>
</gene>
<dbReference type="InterPro" id="IPR009056">
    <property type="entry name" value="Cyt_c-like_dom"/>
</dbReference>
<dbReference type="EMBL" id="CP067420">
    <property type="protein sequence ID" value="QQP87582.1"/>
    <property type="molecule type" value="Genomic_DNA"/>
</dbReference>
<evidence type="ECO:0000256" key="2">
    <source>
        <dbReference type="ARBA" id="ARBA00022617"/>
    </source>
</evidence>
<feature type="chain" id="PRO_5047231073" evidence="7">
    <location>
        <begin position="27"/>
        <end position="111"/>
    </location>
</feature>
<dbReference type="PANTHER" id="PTHR37823">
    <property type="entry name" value="CYTOCHROME C-553-LIKE"/>
    <property type="match status" value="1"/>
</dbReference>
<keyword evidence="10" id="KW-1185">Reference proteome</keyword>
<evidence type="ECO:0000256" key="6">
    <source>
        <dbReference type="PROSITE-ProRule" id="PRU00433"/>
    </source>
</evidence>
<evidence type="ECO:0000256" key="1">
    <source>
        <dbReference type="ARBA" id="ARBA00022448"/>
    </source>
</evidence>
<dbReference type="Proteomes" id="UP000595197">
    <property type="component" value="Chromosome"/>
</dbReference>
<keyword evidence="2 6" id="KW-0349">Heme</keyword>
<sequence>MAGFSWKAALLPGLAAAVLVTAGSQARSGDPAAGKRLAERWCSSCHVVSGAGTDAVPSLERIARGMPSGEGEPGTARVRRWLADPHPPMPNLSLTDAEIADVAAYLETLAR</sequence>
<evidence type="ECO:0000313" key="9">
    <source>
        <dbReference type="EMBL" id="QQP87582.1"/>
    </source>
</evidence>
<dbReference type="InterPro" id="IPR036909">
    <property type="entry name" value="Cyt_c-like_dom_sf"/>
</dbReference>
<evidence type="ECO:0000256" key="3">
    <source>
        <dbReference type="ARBA" id="ARBA00022723"/>
    </source>
</evidence>
<proteinExistence type="predicted"/>
<dbReference type="RefSeq" id="WP_201070979.1">
    <property type="nucleotide sequence ID" value="NZ_CP067420.1"/>
</dbReference>
<evidence type="ECO:0000256" key="4">
    <source>
        <dbReference type="ARBA" id="ARBA00022982"/>
    </source>
</evidence>
<protein>
    <submittedName>
        <fullName evidence="9">Cytochrome c</fullName>
    </submittedName>
</protein>
<evidence type="ECO:0000259" key="8">
    <source>
        <dbReference type="PROSITE" id="PS51007"/>
    </source>
</evidence>
<dbReference type="InterPro" id="IPR051811">
    <property type="entry name" value="Cytochrome_c550/c551-like"/>
</dbReference>